<feature type="compositionally biased region" description="Low complexity" evidence="4">
    <location>
        <begin position="353"/>
        <end position="363"/>
    </location>
</feature>
<dbReference type="GO" id="GO:0140662">
    <property type="term" value="F:ATP-dependent protein folding chaperone"/>
    <property type="evidence" value="ECO:0007669"/>
    <property type="project" value="InterPro"/>
</dbReference>
<keyword evidence="2" id="KW-0067">ATP-binding</keyword>
<feature type="transmembrane region" description="Helical" evidence="5">
    <location>
        <begin position="438"/>
        <end position="460"/>
    </location>
</feature>
<dbReference type="Gene3D" id="3.90.640.10">
    <property type="entry name" value="Actin, Chain A, domain 4"/>
    <property type="match status" value="1"/>
</dbReference>
<feature type="compositionally biased region" description="Polar residues" evidence="4">
    <location>
        <begin position="468"/>
        <end position="481"/>
    </location>
</feature>
<evidence type="ECO:0000256" key="6">
    <source>
        <dbReference type="SAM" id="SignalP"/>
    </source>
</evidence>
<dbReference type="RefSeq" id="WP_007316119.1">
    <property type="nucleotide sequence ID" value="NZ_BAEH01000014.1"/>
</dbReference>
<dbReference type="SUPFAM" id="SSF53067">
    <property type="entry name" value="Actin-like ATPase domain"/>
    <property type="match status" value="1"/>
</dbReference>
<gene>
    <name evidence="7" type="ORF">GOEFS_014_00230</name>
</gene>
<feature type="region of interest" description="Disordered" evidence="4">
    <location>
        <begin position="468"/>
        <end position="549"/>
    </location>
</feature>
<evidence type="ECO:0000256" key="1">
    <source>
        <dbReference type="ARBA" id="ARBA00022741"/>
    </source>
</evidence>
<keyword evidence="1" id="KW-0547">Nucleotide-binding</keyword>
<keyword evidence="5" id="KW-0812">Transmembrane</keyword>
<dbReference type="InterPro" id="IPR043129">
    <property type="entry name" value="ATPase_NBD"/>
</dbReference>
<evidence type="ECO:0000256" key="2">
    <source>
        <dbReference type="ARBA" id="ARBA00022840"/>
    </source>
</evidence>
<dbReference type="GO" id="GO:0005524">
    <property type="term" value="F:ATP binding"/>
    <property type="evidence" value="ECO:0007669"/>
    <property type="project" value="UniProtKB-KW"/>
</dbReference>
<proteinExistence type="predicted"/>
<dbReference type="Pfam" id="PF00012">
    <property type="entry name" value="HSP70"/>
    <property type="match status" value="1"/>
</dbReference>
<reference evidence="7 8" key="1">
    <citation type="submission" date="2011-12" db="EMBL/GenBank/DDBJ databases">
        <title>Whole genome shotgun sequence of Gordonia effusa NBRC 100432.</title>
        <authorList>
            <person name="Yoshida I."/>
            <person name="Takarada H."/>
            <person name="Hosoyama A."/>
            <person name="Tsuchikane K."/>
            <person name="Katsumata H."/>
            <person name="Yamazaki S."/>
            <person name="Fujita N."/>
        </authorList>
    </citation>
    <scope>NUCLEOTIDE SEQUENCE [LARGE SCALE GENOMIC DNA]</scope>
    <source>
        <strain evidence="7 8">NBRC 100432</strain>
    </source>
</reference>
<evidence type="ECO:0000313" key="8">
    <source>
        <dbReference type="Proteomes" id="UP000035034"/>
    </source>
</evidence>
<keyword evidence="3" id="KW-0143">Chaperone</keyword>
<dbReference type="PANTHER" id="PTHR42749">
    <property type="entry name" value="CELL SHAPE-DETERMINING PROTEIN MREB"/>
    <property type="match status" value="1"/>
</dbReference>
<evidence type="ECO:0000256" key="5">
    <source>
        <dbReference type="SAM" id="Phobius"/>
    </source>
</evidence>
<evidence type="ECO:0008006" key="9">
    <source>
        <dbReference type="Google" id="ProtNLM"/>
    </source>
</evidence>
<feature type="compositionally biased region" description="Low complexity" evidence="4">
    <location>
        <begin position="508"/>
        <end position="527"/>
    </location>
</feature>
<dbReference type="STRING" id="1077974.GOEFS_014_00230"/>
<dbReference type="Gene3D" id="3.30.420.40">
    <property type="match status" value="2"/>
</dbReference>
<feature type="chain" id="PRO_5038914487" description="Chaperone protein DnaK" evidence="6">
    <location>
        <begin position="18"/>
        <end position="549"/>
    </location>
</feature>
<dbReference type="PANTHER" id="PTHR42749:SF1">
    <property type="entry name" value="CELL SHAPE-DETERMINING PROTEIN MREB"/>
    <property type="match status" value="1"/>
</dbReference>
<sequence length="549" mass="55957">MATLCLGVAIGAGNLIAAAHPGAATRWTTQLSVAPHVAPEAGLPEENPRVRPDGMVLTGFVERVGDPVPISGPGGQSFPAAQLTVDAVKSLVRSQLTGGETSPALVLACPAYWSDSARDQFAAAASAARLPQPLRVETDLVMAFARLRQLADMPRAGLVAIADLGATGTTVAIGDAASGTIVSDRLRLDEANGIDLDHALLQHILGQVADSADLTAADPNLVAALERLRIEARAAKERLSADSVTSVAVDLPMYRGDVRVTRSELDDLADEQVTGIATGIRELIDRGGAEDRDVAAVSLCGGGATMPIVAQRLSAEFHTAAVVDAEPYATAARGAAGVASTLTPPRPRPGVPPASSASRPPAVFGAVVADPRDVSPGQTPPAGVPIRDTAATSRWQVPPDEAYDDDHPADKPERGAQAVTFGPRAEPEADQPRSRVRLFALLAAGAVAFMVAAGGVAYALTGDNQTNTPAPGTSVSQFSTPESTTSVEGTIEETTTEQGVPDGGGGNTTEEPGPTEPSVTEPSVMPSGTPPEQSPPPADGGPVTPAPTS</sequence>
<dbReference type="eggNOG" id="COG0443">
    <property type="taxonomic scope" value="Bacteria"/>
</dbReference>
<dbReference type="AlphaFoldDB" id="H0QVD0"/>
<dbReference type="EMBL" id="BAEH01000014">
    <property type="protein sequence ID" value="GAB16781.1"/>
    <property type="molecule type" value="Genomic_DNA"/>
</dbReference>
<keyword evidence="6" id="KW-0732">Signal</keyword>
<feature type="compositionally biased region" description="Basic and acidic residues" evidence="4">
    <location>
        <begin position="405"/>
        <end position="414"/>
    </location>
</feature>
<organism evidence="7 8">
    <name type="scientific">Gordonia effusa NBRC 100432</name>
    <dbReference type="NCBI Taxonomy" id="1077974"/>
    <lineage>
        <taxon>Bacteria</taxon>
        <taxon>Bacillati</taxon>
        <taxon>Actinomycetota</taxon>
        <taxon>Actinomycetes</taxon>
        <taxon>Mycobacteriales</taxon>
        <taxon>Gordoniaceae</taxon>
        <taxon>Gordonia</taxon>
    </lineage>
</organism>
<feature type="compositionally biased region" description="Pro residues" evidence="4">
    <location>
        <begin position="528"/>
        <end position="549"/>
    </location>
</feature>
<name>H0QVD0_9ACTN</name>
<evidence type="ECO:0000256" key="4">
    <source>
        <dbReference type="SAM" id="MobiDB-lite"/>
    </source>
</evidence>
<dbReference type="InterPro" id="IPR013126">
    <property type="entry name" value="Hsp_70_fam"/>
</dbReference>
<evidence type="ECO:0000313" key="7">
    <source>
        <dbReference type="EMBL" id="GAB16781.1"/>
    </source>
</evidence>
<accession>H0QVD0</accession>
<keyword evidence="5" id="KW-1133">Transmembrane helix</keyword>
<keyword evidence="8" id="KW-1185">Reference proteome</keyword>
<dbReference type="OrthoDB" id="5173286at2"/>
<feature type="signal peptide" evidence="6">
    <location>
        <begin position="1"/>
        <end position="17"/>
    </location>
</feature>
<dbReference type="Proteomes" id="UP000035034">
    <property type="component" value="Unassembled WGS sequence"/>
</dbReference>
<comment type="caution">
    <text evidence="7">The sequence shown here is derived from an EMBL/GenBank/DDBJ whole genome shotgun (WGS) entry which is preliminary data.</text>
</comment>
<protein>
    <recommendedName>
        <fullName evidence="9">Chaperone protein DnaK</fullName>
    </recommendedName>
</protein>
<feature type="region of interest" description="Disordered" evidence="4">
    <location>
        <begin position="337"/>
        <end position="431"/>
    </location>
</feature>
<evidence type="ECO:0000256" key="3">
    <source>
        <dbReference type="ARBA" id="ARBA00023186"/>
    </source>
</evidence>
<keyword evidence="5" id="KW-0472">Membrane</keyword>